<evidence type="ECO:0000256" key="4">
    <source>
        <dbReference type="ARBA" id="ARBA00022771"/>
    </source>
</evidence>
<keyword evidence="4 8" id="KW-0863">Zinc-finger</keyword>
<feature type="compositionally biased region" description="Polar residues" evidence="9">
    <location>
        <begin position="549"/>
        <end position="561"/>
    </location>
</feature>
<evidence type="ECO:0000256" key="6">
    <source>
        <dbReference type="ARBA" id="ARBA00023125"/>
    </source>
</evidence>
<evidence type="ECO:0000256" key="2">
    <source>
        <dbReference type="ARBA" id="ARBA00022723"/>
    </source>
</evidence>
<comment type="subcellular location">
    <subcellularLocation>
        <location evidence="1">Nucleus</location>
    </subcellularLocation>
</comment>
<evidence type="ECO:0000256" key="1">
    <source>
        <dbReference type="ARBA" id="ARBA00004123"/>
    </source>
</evidence>
<evidence type="ECO:0000256" key="7">
    <source>
        <dbReference type="ARBA" id="ARBA00023242"/>
    </source>
</evidence>
<evidence type="ECO:0000256" key="8">
    <source>
        <dbReference type="PROSITE-ProRule" id="PRU00042"/>
    </source>
</evidence>
<dbReference type="InterPro" id="IPR013087">
    <property type="entry name" value="Znf_C2H2_type"/>
</dbReference>
<gene>
    <name evidence="11" type="ORF">H4Q32_021900</name>
</gene>
<keyword evidence="7" id="KW-0539">Nucleus</keyword>
<feature type="domain" description="C2H2-type" evidence="10">
    <location>
        <begin position="595"/>
        <end position="622"/>
    </location>
</feature>
<dbReference type="EMBL" id="JACTAM010000004">
    <property type="protein sequence ID" value="KAI2665570.1"/>
    <property type="molecule type" value="Genomic_DNA"/>
</dbReference>
<organism evidence="11 12">
    <name type="scientific">Labeo rohita</name>
    <name type="common">Indian major carp</name>
    <name type="synonym">Cyprinus rohita</name>
    <dbReference type="NCBI Taxonomy" id="84645"/>
    <lineage>
        <taxon>Eukaryota</taxon>
        <taxon>Metazoa</taxon>
        <taxon>Chordata</taxon>
        <taxon>Craniata</taxon>
        <taxon>Vertebrata</taxon>
        <taxon>Euteleostomi</taxon>
        <taxon>Actinopterygii</taxon>
        <taxon>Neopterygii</taxon>
        <taxon>Teleostei</taxon>
        <taxon>Ostariophysi</taxon>
        <taxon>Cypriniformes</taxon>
        <taxon>Cyprinidae</taxon>
        <taxon>Labeoninae</taxon>
        <taxon>Labeonini</taxon>
        <taxon>Labeo</taxon>
    </lineage>
</organism>
<dbReference type="Pfam" id="PF00096">
    <property type="entry name" value="zf-C2H2"/>
    <property type="match status" value="10"/>
</dbReference>
<evidence type="ECO:0000256" key="5">
    <source>
        <dbReference type="ARBA" id="ARBA00022833"/>
    </source>
</evidence>
<feature type="region of interest" description="Disordered" evidence="9">
    <location>
        <begin position="536"/>
        <end position="566"/>
    </location>
</feature>
<evidence type="ECO:0000256" key="9">
    <source>
        <dbReference type="SAM" id="MobiDB-lite"/>
    </source>
</evidence>
<name>A0ABQ8MRV2_LABRO</name>
<feature type="domain" description="C2H2-type" evidence="10">
    <location>
        <begin position="679"/>
        <end position="706"/>
    </location>
</feature>
<keyword evidence="2" id="KW-0479">Metal-binding</keyword>
<dbReference type="InterPro" id="IPR036236">
    <property type="entry name" value="Znf_C2H2_sf"/>
</dbReference>
<dbReference type="InterPro" id="IPR029400">
    <property type="entry name" value="TINF2_N"/>
</dbReference>
<keyword evidence="6" id="KW-0238">DNA-binding</keyword>
<feature type="domain" description="C2H2-type" evidence="10">
    <location>
        <begin position="567"/>
        <end position="594"/>
    </location>
</feature>
<dbReference type="CDD" id="cd11657">
    <property type="entry name" value="TIN2_N"/>
    <property type="match status" value="1"/>
</dbReference>
<keyword evidence="3" id="KW-0677">Repeat</keyword>
<protein>
    <submittedName>
        <fullName evidence="11">Zinc finger protein 135</fullName>
    </submittedName>
</protein>
<feature type="domain" description="C2H2-type" evidence="10">
    <location>
        <begin position="735"/>
        <end position="762"/>
    </location>
</feature>
<feature type="region of interest" description="Disordered" evidence="9">
    <location>
        <begin position="864"/>
        <end position="895"/>
    </location>
</feature>
<comment type="caution">
    <text evidence="11">The sequence shown here is derived from an EMBL/GenBank/DDBJ whole genome shotgun (WGS) entry which is preliminary data.</text>
</comment>
<dbReference type="Pfam" id="PF12874">
    <property type="entry name" value="zf-met"/>
    <property type="match status" value="1"/>
</dbReference>
<feature type="domain" description="C2H2-type" evidence="10">
    <location>
        <begin position="707"/>
        <end position="734"/>
    </location>
</feature>
<dbReference type="PANTHER" id="PTHR24390">
    <property type="entry name" value="ZINC FINGER PROTEIN"/>
    <property type="match status" value="1"/>
</dbReference>
<evidence type="ECO:0000259" key="10">
    <source>
        <dbReference type="PROSITE" id="PS50157"/>
    </source>
</evidence>
<evidence type="ECO:0000256" key="3">
    <source>
        <dbReference type="ARBA" id="ARBA00022737"/>
    </source>
</evidence>
<feature type="domain" description="C2H2-type" evidence="10">
    <location>
        <begin position="764"/>
        <end position="791"/>
    </location>
</feature>
<reference evidence="11 12" key="1">
    <citation type="submission" date="2022-01" db="EMBL/GenBank/DDBJ databases">
        <title>A high-quality chromosome-level genome assembly of rohu carp, Labeo rohita.</title>
        <authorList>
            <person name="Arick M.A. II"/>
            <person name="Hsu C.-Y."/>
            <person name="Magbanua Z."/>
            <person name="Pechanova O."/>
            <person name="Grover C."/>
            <person name="Miller E."/>
            <person name="Thrash A."/>
            <person name="Ezzel L."/>
            <person name="Alam S."/>
            <person name="Benzie J."/>
            <person name="Hamilton M."/>
            <person name="Karsi A."/>
            <person name="Lawrence M.L."/>
            <person name="Peterson D.G."/>
        </authorList>
    </citation>
    <scope>NUCLEOTIDE SEQUENCE [LARGE SCALE GENOMIC DNA]</scope>
    <source>
        <strain evidence="12">BAU-BD-2019</strain>
        <tissue evidence="11">Blood</tissue>
    </source>
</reference>
<dbReference type="PROSITE" id="PS50157">
    <property type="entry name" value="ZINC_FINGER_C2H2_2"/>
    <property type="match status" value="11"/>
</dbReference>
<dbReference type="Proteomes" id="UP000830375">
    <property type="component" value="Unassembled WGS sequence"/>
</dbReference>
<dbReference type="Gene3D" id="3.30.160.60">
    <property type="entry name" value="Classic Zinc Finger"/>
    <property type="match status" value="11"/>
</dbReference>
<feature type="domain" description="C2H2-type" evidence="10">
    <location>
        <begin position="792"/>
        <end position="819"/>
    </location>
</feature>
<feature type="compositionally biased region" description="Basic and acidic residues" evidence="9">
    <location>
        <begin position="869"/>
        <end position="895"/>
    </location>
</feature>
<dbReference type="PANTHER" id="PTHR24390:SF159">
    <property type="entry name" value="GROWTH FACTOR INDEPENDENT 1 TRANSCRIPTIONAL REPRESSOR"/>
    <property type="match status" value="1"/>
</dbReference>
<feature type="domain" description="C2H2-type" evidence="10">
    <location>
        <begin position="651"/>
        <end position="678"/>
    </location>
</feature>
<feature type="domain" description="C2H2-type" evidence="10">
    <location>
        <begin position="848"/>
        <end position="875"/>
    </location>
</feature>
<dbReference type="PROSITE" id="PS00028">
    <property type="entry name" value="ZINC_FINGER_C2H2_1"/>
    <property type="match status" value="11"/>
</dbReference>
<proteinExistence type="predicted"/>
<accession>A0ABQ8MRV2</accession>
<keyword evidence="12" id="KW-1185">Reference proteome</keyword>
<keyword evidence="5" id="KW-0862">Zinc</keyword>
<feature type="domain" description="C2H2-type" evidence="10">
    <location>
        <begin position="623"/>
        <end position="650"/>
    </location>
</feature>
<dbReference type="Pfam" id="PF14973">
    <property type="entry name" value="TINF2_N"/>
    <property type="match status" value="1"/>
</dbReference>
<dbReference type="SUPFAM" id="SSF57667">
    <property type="entry name" value="beta-beta-alpha zinc fingers"/>
    <property type="match status" value="6"/>
</dbReference>
<evidence type="ECO:0000313" key="11">
    <source>
        <dbReference type="EMBL" id="KAI2665570.1"/>
    </source>
</evidence>
<evidence type="ECO:0000313" key="12">
    <source>
        <dbReference type="Proteomes" id="UP000830375"/>
    </source>
</evidence>
<feature type="domain" description="C2H2-type" evidence="10">
    <location>
        <begin position="820"/>
        <end position="847"/>
    </location>
</feature>
<dbReference type="SMART" id="SM00355">
    <property type="entry name" value="ZnF_C2H2"/>
    <property type="match status" value="11"/>
</dbReference>
<sequence length="895" mass="102525">MLLTHTALISLYWCRSQRSIIRLLHHIIPSFYPLWSPPLINVFMNGGASQKLHLLVKGSDGLCEKSGNNTQNVTAHPFSARPDAVSCTFKHLKKRGIKTYFRLLPVSRLSVVVRCFALPLSALRLVVPPLRLMSAFLWQVIQRRNVTQYGKFEQFVVLVTETVPDIMSRSLVNKLIFHLRKKVILELCLKDKMPDLWIIQAHLDSLRNLTHRCKDVESEIINNKFIRMVHSILEDTEKKENFIQHVFPVEYGSGYDAVLQSLAWEFLSRVEDLLPVPNLKETASRLCGGLSMMEEIVQPLSDPAEIKDVLQHFKTKRLHARNNEQSQRVISEMSIPSTAEVVCLPHPIAQEAVSPAVTIEHEETLPPTSIAQETIIIESEGTENQSESDHAAIAIMSPSQSYTEETEPLADSEEFTTIAATEEAEEGLQQEEVLCEEKDSGVCEVQQIYLTADGSTVVVSEIENEGEEATQLQFLEQSEIVETSDVRQVSLEQWISELTGKGISLPVLPPTPVEIVREETIYVPVIERPPSVKSIIHRKSSPPRATVSKKATSAPSESQTMQEEKRHSCPECHKEFRFECLLRNHMRTHTGERPFQCSDCGKSFRCLSFLTNHIKTHSLARPFKCMQCIKTFRKKADLIKHIRVHTGEKPYKCTICGKSFSQGSYLKIHRECHTSENLHQCPHCDKSFPTAFKLSIHVRYHSMERSYQCNQCGKSFIYASLLRRHKGYHAGERQYLCSICGKSFVYMFDLKKHQRNHERPRIKIPCTLCNKTFAGPEMLRCHLRIHTGERPFRCKICGKAFSQIGNMKRHERVHTGERPFTCERCGKTYKHSSHLKNHMLSHTGERPWQCSHCGRSFKFAGPLKKHERTHLAERGNRRRSYDQTRSRMKPEPKSP</sequence>